<evidence type="ECO:0000313" key="9">
    <source>
        <dbReference type="Proteomes" id="UP000232412"/>
    </source>
</evidence>
<dbReference type="Proteomes" id="UP000232412">
    <property type="component" value="Unassembled WGS sequence"/>
</dbReference>
<sequence>MIISLVSTLDTKELGKILSCPITTKVNATGRLAAVMIILFGKQPSVLMTERPKTMNHHAGEIAFPGGTWEKDDGDLLDTAIRETREELGIEMTRSMVIGNLKPVTTLNSGFTILPYVTILDVLPKITPNSEIASLLEIPLVPLLHTIEDDKDPAHKSIMEMYTFKFENHLIWGASARMLKQMHDKIL</sequence>
<accession>A0A2H1EHK6</accession>
<dbReference type="InterPro" id="IPR045121">
    <property type="entry name" value="CoAse"/>
</dbReference>
<dbReference type="AlphaFoldDB" id="A0A2H1EHK6"/>
<name>A0A2H1EHK6_9ARCH</name>
<organism evidence="8 9">
    <name type="scientific">Nitrosotalea sinensis</name>
    <dbReference type="NCBI Taxonomy" id="1499975"/>
    <lineage>
        <taxon>Archaea</taxon>
        <taxon>Nitrososphaerota</taxon>
        <taxon>Nitrososphaeria</taxon>
        <taxon>Nitrosotaleales</taxon>
        <taxon>Nitrosotaleaceae</taxon>
        <taxon>Nitrosotalea</taxon>
    </lineage>
</organism>
<evidence type="ECO:0000256" key="2">
    <source>
        <dbReference type="ARBA" id="ARBA00001946"/>
    </source>
</evidence>
<evidence type="ECO:0000256" key="5">
    <source>
        <dbReference type="ARBA" id="ARBA00022842"/>
    </source>
</evidence>
<keyword evidence="5" id="KW-0460">Magnesium</keyword>
<evidence type="ECO:0000313" key="8">
    <source>
        <dbReference type="EMBL" id="SHO45337.1"/>
    </source>
</evidence>
<keyword evidence="3" id="KW-0479">Metal-binding</keyword>
<evidence type="ECO:0000256" key="6">
    <source>
        <dbReference type="ARBA" id="ARBA00023211"/>
    </source>
</evidence>
<comment type="cofactor">
    <cofactor evidence="1">
        <name>Mn(2+)</name>
        <dbReference type="ChEBI" id="CHEBI:29035"/>
    </cofactor>
</comment>
<evidence type="ECO:0000256" key="4">
    <source>
        <dbReference type="ARBA" id="ARBA00022801"/>
    </source>
</evidence>
<comment type="cofactor">
    <cofactor evidence="2">
        <name>Mg(2+)</name>
        <dbReference type="ChEBI" id="CHEBI:18420"/>
    </cofactor>
</comment>
<dbReference type="CDD" id="cd03426">
    <property type="entry name" value="NUDIX_CoAse_Nudt7"/>
    <property type="match status" value="1"/>
</dbReference>
<dbReference type="PANTHER" id="PTHR12992:SF11">
    <property type="entry name" value="MITOCHONDRIAL COENZYME A DIPHOSPHATASE NUDT8"/>
    <property type="match status" value="1"/>
</dbReference>
<proteinExistence type="predicted"/>
<evidence type="ECO:0000256" key="1">
    <source>
        <dbReference type="ARBA" id="ARBA00001936"/>
    </source>
</evidence>
<gene>
    <name evidence="8" type="ORF">NSIN_20626</name>
</gene>
<dbReference type="PROSITE" id="PS51462">
    <property type="entry name" value="NUDIX"/>
    <property type="match status" value="1"/>
</dbReference>
<dbReference type="SUPFAM" id="SSF55811">
    <property type="entry name" value="Nudix"/>
    <property type="match status" value="1"/>
</dbReference>
<keyword evidence="6" id="KW-0464">Manganese</keyword>
<dbReference type="Pfam" id="PF00293">
    <property type="entry name" value="NUDIX"/>
    <property type="match status" value="1"/>
</dbReference>
<evidence type="ECO:0000256" key="3">
    <source>
        <dbReference type="ARBA" id="ARBA00022723"/>
    </source>
</evidence>
<dbReference type="InterPro" id="IPR000086">
    <property type="entry name" value="NUDIX_hydrolase_dom"/>
</dbReference>
<dbReference type="InterPro" id="IPR015797">
    <property type="entry name" value="NUDIX_hydrolase-like_dom_sf"/>
</dbReference>
<keyword evidence="4 8" id="KW-0378">Hydrolase</keyword>
<feature type="domain" description="Nudix hydrolase" evidence="7">
    <location>
        <begin position="30"/>
        <end position="167"/>
    </location>
</feature>
<keyword evidence="9" id="KW-1185">Reference proteome</keyword>
<reference evidence="9" key="1">
    <citation type="submission" date="2016-12" db="EMBL/GenBank/DDBJ databases">
        <authorList>
            <person name="Herbold C."/>
        </authorList>
    </citation>
    <scope>NUCLEOTIDE SEQUENCE [LARGE SCALE GENOMIC DNA]</scope>
</reference>
<dbReference type="PANTHER" id="PTHR12992">
    <property type="entry name" value="NUDIX HYDROLASE"/>
    <property type="match status" value="1"/>
</dbReference>
<dbReference type="GO" id="GO:0046872">
    <property type="term" value="F:metal ion binding"/>
    <property type="evidence" value="ECO:0007669"/>
    <property type="project" value="UniProtKB-KW"/>
</dbReference>
<dbReference type="Gene3D" id="3.90.79.10">
    <property type="entry name" value="Nucleoside Triphosphate Pyrophosphohydrolase"/>
    <property type="match status" value="1"/>
</dbReference>
<protein>
    <submittedName>
        <fullName evidence="8">NUDIX hydrolase</fullName>
    </submittedName>
</protein>
<evidence type="ECO:0000259" key="7">
    <source>
        <dbReference type="PROSITE" id="PS51462"/>
    </source>
</evidence>
<dbReference type="EMBL" id="FRFC01000003">
    <property type="protein sequence ID" value="SHO45337.1"/>
    <property type="molecule type" value="Genomic_DNA"/>
</dbReference>
<dbReference type="GO" id="GO:0010945">
    <property type="term" value="F:coenzyme A diphosphatase activity"/>
    <property type="evidence" value="ECO:0007669"/>
    <property type="project" value="InterPro"/>
</dbReference>